<comment type="similarity">
    <text evidence="1 6">Belongs to the polypeptide deformylase family.</text>
</comment>
<dbReference type="PIRSF" id="PIRSF004749">
    <property type="entry name" value="Pep_def"/>
    <property type="match status" value="1"/>
</dbReference>
<evidence type="ECO:0000256" key="5">
    <source>
        <dbReference type="ARBA" id="ARBA00023004"/>
    </source>
</evidence>
<feature type="active site" evidence="6">
    <location>
        <position position="146"/>
    </location>
</feature>
<keyword evidence="5 6" id="KW-0408">Iron</keyword>
<dbReference type="PANTHER" id="PTHR10458:SF21">
    <property type="entry name" value="PEPTIDE DEFORMYLASE"/>
    <property type="match status" value="1"/>
</dbReference>
<dbReference type="NCBIfam" id="NF001159">
    <property type="entry name" value="PRK00150.1-3"/>
    <property type="match status" value="1"/>
</dbReference>
<dbReference type="InterPro" id="IPR036821">
    <property type="entry name" value="Peptide_deformylase_sf"/>
</dbReference>
<accession>A0A217EEP5</accession>
<keyword evidence="4 6" id="KW-0648">Protein biosynthesis</keyword>
<evidence type="ECO:0000256" key="3">
    <source>
        <dbReference type="ARBA" id="ARBA00022801"/>
    </source>
</evidence>
<evidence type="ECO:0000313" key="7">
    <source>
        <dbReference type="EMBL" id="SNQ28971.1"/>
    </source>
</evidence>
<dbReference type="EC" id="3.5.1.88" evidence="6"/>
<evidence type="ECO:0000256" key="4">
    <source>
        <dbReference type="ARBA" id="ARBA00022917"/>
    </source>
</evidence>
<reference evidence="8" key="1">
    <citation type="submission" date="2017-06" db="EMBL/GenBank/DDBJ databases">
        <authorList>
            <person name="Varghese N."/>
            <person name="Submissions S."/>
        </authorList>
    </citation>
    <scope>NUCLEOTIDE SEQUENCE [LARGE SCALE GENOMIC DNA]</scope>
    <source>
        <strain evidence="8">ANC 5114</strain>
    </source>
</reference>
<dbReference type="Gene3D" id="3.90.45.10">
    <property type="entry name" value="Peptide deformylase"/>
    <property type="match status" value="1"/>
</dbReference>
<dbReference type="RefSeq" id="WP_088822981.1">
    <property type="nucleotide sequence ID" value="NZ_FZLN01000001.1"/>
</dbReference>
<proteinExistence type="inferred from homology"/>
<keyword evidence="2 6" id="KW-0479">Metal-binding</keyword>
<dbReference type="Proteomes" id="UP000243463">
    <property type="component" value="Unassembled WGS sequence"/>
</dbReference>
<comment type="catalytic activity">
    <reaction evidence="6">
        <text>N-terminal N-formyl-L-methionyl-[peptide] + H2O = N-terminal L-methionyl-[peptide] + formate</text>
        <dbReference type="Rhea" id="RHEA:24420"/>
        <dbReference type="Rhea" id="RHEA-COMP:10639"/>
        <dbReference type="Rhea" id="RHEA-COMP:10640"/>
        <dbReference type="ChEBI" id="CHEBI:15377"/>
        <dbReference type="ChEBI" id="CHEBI:15740"/>
        <dbReference type="ChEBI" id="CHEBI:49298"/>
        <dbReference type="ChEBI" id="CHEBI:64731"/>
        <dbReference type="EC" id="3.5.1.88"/>
    </reaction>
</comment>
<dbReference type="PRINTS" id="PR01576">
    <property type="entry name" value="PDEFORMYLASE"/>
</dbReference>
<evidence type="ECO:0000313" key="8">
    <source>
        <dbReference type="Proteomes" id="UP000243463"/>
    </source>
</evidence>
<dbReference type="Pfam" id="PF01327">
    <property type="entry name" value="Pep_deformylase"/>
    <property type="match status" value="1"/>
</dbReference>
<comment type="cofactor">
    <cofactor evidence="6">
        <name>Fe(2+)</name>
        <dbReference type="ChEBI" id="CHEBI:29033"/>
    </cofactor>
    <text evidence="6">Binds 1 Fe(2+) ion.</text>
</comment>
<dbReference type="GO" id="GO:0006412">
    <property type="term" value="P:translation"/>
    <property type="evidence" value="ECO:0007669"/>
    <property type="project" value="UniProtKB-UniRule"/>
</dbReference>
<dbReference type="AlphaFoldDB" id="A0A217EEP5"/>
<feature type="binding site" evidence="6">
    <location>
        <position position="103"/>
    </location>
    <ligand>
        <name>Fe cation</name>
        <dbReference type="ChEBI" id="CHEBI:24875"/>
    </ligand>
</feature>
<dbReference type="EMBL" id="FZLN01000001">
    <property type="protein sequence ID" value="SNQ28971.1"/>
    <property type="molecule type" value="Genomic_DNA"/>
</dbReference>
<organism evidence="7 8">
    <name type="scientific">Acinetobacter apis</name>
    <dbReference type="NCBI Taxonomy" id="1229165"/>
    <lineage>
        <taxon>Bacteria</taxon>
        <taxon>Pseudomonadati</taxon>
        <taxon>Pseudomonadota</taxon>
        <taxon>Gammaproteobacteria</taxon>
        <taxon>Moraxellales</taxon>
        <taxon>Moraxellaceae</taxon>
        <taxon>Acinetobacter</taxon>
    </lineage>
</organism>
<dbReference type="InterPro" id="IPR023635">
    <property type="entry name" value="Peptide_deformylase"/>
</dbReference>
<protein>
    <recommendedName>
        <fullName evidence="6">Peptide deformylase</fullName>
        <shortName evidence="6">PDF</shortName>
        <ecNumber evidence="6">3.5.1.88</ecNumber>
    </recommendedName>
    <alternativeName>
        <fullName evidence="6">Polypeptide deformylase</fullName>
    </alternativeName>
</protein>
<comment type="function">
    <text evidence="6">Removes the formyl group from the N-terminal Met of newly synthesized proteins. Requires at least a dipeptide for an efficient rate of reaction. N-terminal L-methionine is a prerequisite for activity but the enzyme has broad specificity at other positions.</text>
</comment>
<dbReference type="GO" id="GO:0046872">
    <property type="term" value="F:metal ion binding"/>
    <property type="evidence" value="ECO:0007669"/>
    <property type="project" value="UniProtKB-KW"/>
</dbReference>
<dbReference type="SUPFAM" id="SSF56420">
    <property type="entry name" value="Peptide deformylase"/>
    <property type="match status" value="1"/>
</dbReference>
<dbReference type="OrthoDB" id="9804313at2"/>
<feature type="binding site" evidence="6">
    <location>
        <position position="149"/>
    </location>
    <ligand>
        <name>Fe cation</name>
        <dbReference type="ChEBI" id="CHEBI:24875"/>
    </ligand>
</feature>
<keyword evidence="8" id="KW-1185">Reference proteome</keyword>
<dbReference type="CDD" id="cd00487">
    <property type="entry name" value="Pep_deformylase"/>
    <property type="match status" value="1"/>
</dbReference>
<evidence type="ECO:0000256" key="2">
    <source>
        <dbReference type="ARBA" id="ARBA00022723"/>
    </source>
</evidence>
<keyword evidence="3 6" id="KW-0378">Hydrolase</keyword>
<name>A0A217EEP5_9GAMM</name>
<dbReference type="NCBIfam" id="TIGR00079">
    <property type="entry name" value="pept_deformyl"/>
    <property type="match status" value="1"/>
</dbReference>
<feature type="binding site" evidence="6">
    <location>
        <position position="145"/>
    </location>
    <ligand>
        <name>Fe cation</name>
        <dbReference type="ChEBI" id="CHEBI:24875"/>
    </ligand>
</feature>
<dbReference type="PANTHER" id="PTHR10458">
    <property type="entry name" value="PEPTIDE DEFORMYLASE"/>
    <property type="match status" value="1"/>
</dbReference>
<evidence type="ECO:0000256" key="1">
    <source>
        <dbReference type="ARBA" id="ARBA00010759"/>
    </source>
</evidence>
<sequence>MSTILPIAQDGEPILRIQAALVAEDEFNSAWLHGLADAMQATMLFKQGIGIAAPQIYVSKRVIIVASRPNQRYPDAPLMQETVMVNPVILNASDAECDGEEGCLSIADTRGVVRRAVEVTVEYFTLTGIYQKQTFSGFPARVIQHEIDHLNGILFTDYEISKK</sequence>
<dbReference type="GO" id="GO:0042586">
    <property type="term" value="F:peptide deformylase activity"/>
    <property type="evidence" value="ECO:0007669"/>
    <property type="project" value="UniProtKB-UniRule"/>
</dbReference>
<gene>
    <name evidence="6" type="primary">def</name>
    <name evidence="7" type="ORF">SAMN05444584_0902</name>
</gene>
<dbReference type="HAMAP" id="MF_00163">
    <property type="entry name" value="Pep_deformylase"/>
    <property type="match status" value="1"/>
</dbReference>
<evidence type="ECO:0000256" key="6">
    <source>
        <dbReference type="HAMAP-Rule" id="MF_00163"/>
    </source>
</evidence>